<keyword evidence="3" id="KW-0547">Nucleotide-binding</keyword>
<keyword evidence="2 6" id="KW-0808">Transferase</keyword>
<dbReference type="EMBL" id="JBHTMP010000007">
    <property type="protein sequence ID" value="MFD1320706.1"/>
    <property type="molecule type" value="Genomic_DNA"/>
</dbReference>
<evidence type="ECO:0000313" key="9">
    <source>
        <dbReference type="Proteomes" id="UP001597260"/>
    </source>
</evidence>
<dbReference type="NCBIfam" id="TIGR03168">
    <property type="entry name" value="1-PFK"/>
    <property type="match status" value="1"/>
</dbReference>
<sequence length="316" mass="32126">MILTVTLNAALDVTYRVDALEPGAVHRIAGITERAGGKGVNVARILHALGEQVLATGLTGGATGTRLRDLLAADGVPEAFMPISGESRRTVVVSADDGATTGFWEPGPPVTSDEWQGFLARYRALLAGVEVVALCGSLPPGVPVDAYATLIGYARTAGVATVLDADGDPLRYGVPAGPDVVKPNAAELSGLHSSLLGRRVTVGNLDEALAAANATRKLGAASVVASLGRAGLLAVTGDGVWHARTSEQLAGNPTGAGDACVAALARGRLTGGRPWPDQLRDAVALGGASVRSPVAGEVCPTDHQRLRAAVTIEEMS</sequence>
<evidence type="ECO:0000256" key="5">
    <source>
        <dbReference type="ARBA" id="ARBA00022840"/>
    </source>
</evidence>
<dbReference type="PANTHER" id="PTHR46566">
    <property type="entry name" value="1-PHOSPHOFRUCTOKINASE-RELATED"/>
    <property type="match status" value="1"/>
</dbReference>
<dbReference type="PIRSF" id="PIRSF000535">
    <property type="entry name" value="1PFK/6PFK/LacC"/>
    <property type="match status" value="1"/>
</dbReference>
<dbReference type="Proteomes" id="UP001597260">
    <property type="component" value="Unassembled WGS sequence"/>
</dbReference>
<comment type="similarity">
    <text evidence="1">Belongs to the carbohydrate kinase PfkB family.</text>
</comment>
<evidence type="ECO:0000256" key="1">
    <source>
        <dbReference type="ARBA" id="ARBA00010688"/>
    </source>
</evidence>
<keyword evidence="9" id="KW-1185">Reference proteome</keyword>
<keyword evidence="5" id="KW-0067">ATP-binding</keyword>
<feature type="domain" description="Carbohydrate kinase PfkB" evidence="7">
    <location>
        <begin position="12"/>
        <end position="297"/>
    </location>
</feature>
<dbReference type="InterPro" id="IPR029056">
    <property type="entry name" value="Ribokinase-like"/>
</dbReference>
<dbReference type="PROSITE" id="PS00583">
    <property type="entry name" value="PFKB_KINASES_1"/>
    <property type="match status" value="1"/>
</dbReference>
<evidence type="ECO:0000256" key="4">
    <source>
        <dbReference type="ARBA" id="ARBA00022777"/>
    </source>
</evidence>
<dbReference type="PROSITE" id="PS00584">
    <property type="entry name" value="PFKB_KINASES_2"/>
    <property type="match status" value="1"/>
</dbReference>
<dbReference type="InterPro" id="IPR002173">
    <property type="entry name" value="Carboh/pur_kinase_PfkB_CS"/>
</dbReference>
<evidence type="ECO:0000259" key="7">
    <source>
        <dbReference type="Pfam" id="PF00294"/>
    </source>
</evidence>
<evidence type="ECO:0000313" key="8">
    <source>
        <dbReference type="EMBL" id="MFD1320706.1"/>
    </source>
</evidence>
<evidence type="ECO:0000256" key="2">
    <source>
        <dbReference type="ARBA" id="ARBA00022679"/>
    </source>
</evidence>
<dbReference type="RefSeq" id="WP_377567968.1">
    <property type="nucleotide sequence ID" value="NZ_JBHTMP010000007.1"/>
</dbReference>
<dbReference type="Gene3D" id="3.40.1190.20">
    <property type="match status" value="1"/>
</dbReference>
<evidence type="ECO:0000256" key="3">
    <source>
        <dbReference type="ARBA" id="ARBA00022741"/>
    </source>
</evidence>
<reference evidence="9" key="1">
    <citation type="journal article" date="2019" name="Int. J. Syst. Evol. Microbiol.">
        <title>The Global Catalogue of Microorganisms (GCM) 10K type strain sequencing project: providing services to taxonomists for standard genome sequencing and annotation.</title>
        <authorList>
            <consortium name="The Broad Institute Genomics Platform"/>
            <consortium name="The Broad Institute Genome Sequencing Center for Infectious Disease"/>
            <person name="Wu L."/>
            <person name="Ma J."/>
        </authorList>
    </citation>
    <scope>NUCLEOTIDE SEQUENCE [LARGE SCALE GENOMIC DNA]</scope>
    <source>
        <strain evidence="9">JCM 31037</strain>
    </source>
</reference>
<keyword evidence="4" id="KW-0418">Kinase</keyword>
<protein>
    <submittedName>
        <fullName evidence="8">1-phosphofructokinase family hexose kinase</fullName>
    </submittedName>
</protein>
<dbReference type="Pfam" id="PF00294">
    <property type="entry name" value="PfkB"/>
    <property type="match status" value="1"/>
</dbReference>
<comment type="caution">
    <text evidence="8">The sequence shown here is derived from an EMBL/GenBank/DDBJ whole genome shotgun (WGS) entry which is preliminary data.</text>
</comment>
<name>A0ABW3YAK8_9ACTN</name>
<accession>A0ABW3YAK8</accession>
<gene>
    <name evidence="8" type="ORF">ACFQ4H_06330</name>
</gene>
<evidence type="ECO:0000256" key="6">
    <source>
        <dbReference type="PIRNR" id="PIRNR000535"/>
    </source>
</evidence>
<dbReference type="SUPFAM" id="SSF53613">
    <property type="entry name" value="Ribokinase-like"/>
    <property type="match status" value="1"/>
</dbReference>
<dbReference type="PANTHER" id="PTHR46566:SF5">
    <property type="entry name" value="1-PHOSPHOFRUCTOKINASE"/>
    <property type="match status" value="1"/>
</dbReference>
<dbReference type="InterPro" id="IPR017583">
    <property type="entry name" value="Tagatose/fructose_Pkinase"/>
</dbReference>
<organism evidence="8 9">
    <name type="scientific">Micromonospora sonneratiae</name>
    <dbReference type="NCBI Taxonomy" id="1184706"/>
    <lineage>
        <taxon>Bacteria</taxon>
        <taxon>Bacillati</taxon>
        <taxon>Actinomycetota</taxon>
        <taxon>Actinomycetes</taxon>
        <taxon>Micromonosporales</taxon>
        <taxon>Micromonosporaceae</taxon>
        <taxon>Micromonospora</taxon>
    </lineage>
</organism>
<dbReference type="InterPro" id="IPR011611">
    <property type="entry name" value="PfkB_dom"/>
</dbReference>
<dbReference type="CDD" id="cd01164">
    <property type="entry name" value="FruK_PfkB_like"/>
    <property type="match status" value="1"/>
</dbReference>
<proteinExistence type="inferred from homology"/>